<dbReference type="SMART" id="SM00254">
    <property type="entry name" value="ShKT"/>
    <property type="match status" value="4"/>
</dbReference>
<dbReference type="WBParaSite" id="Csp11.Scaffold629.g14875.t1">
    <property type="protein sequence ID" value="Csp11.Scaffold629.g14875.t1"/>
    <property type="gene ID" value="Csp11.Scaffold629.g14875"/>
</dbReference>
<organism evidence="4 5">
    <name type="scientific">Caenorhabditis tropicalis</name>
    <dbReference type="NCBI Taxonomy" id="1561998"/>
    <lineage>
        <taxon>Eukaryota</taxon>
        <taxon>Metazoa</taxon>
        <taxon>Ecdysozoa</taxon>
        <taxon>Nematoda</taxon>
        <taxon>Chromadorea</taxon>
        <taxon>Rhabditida</taxon>
        <taxon>Rhabditina</taxon>
        <taxon>Rhabditomorpha</taxon>
        <taxon>Rhabditoidea</taxon>
        <taxon>Rhabditidae</taxon>
        <taxon>Peloderinae</taxon>
        <taxon>Caenorhabditis</taxon>
    </lineage>
</organism>
<dbReference type="PANTHER" id="PTHR21724:SF104">
    <property type="entry name" value="SHKT DOMAIN-CONTAINING PROTEIN"/>
    <property type="match status" value="1"/>
</dbReference>
<dbReference type="Pfam" id="PF01549">
    <property type="entry name" value="ShK"/>
    <property type="match status" value="4"/>
</dbReference>
<evidence type="ECO:0000256" key="2">
    <source>
        <dbReference type="SAM" id="SignalP"/>
    </source>
</evidence>
<reference evidence="5" key="1">
    <citation type="submission" date="2016-11" db="UniProtKB">
        <authorList>
            <consortium name="WormBaseParasite"/>
        </authorList>
    </citation>
    <scope>IDENTIFICATION</scope>
</reference>
<keyword evidence="2" id="KW-0732">Signal</keyword>
<keyword evidence="4" id="KW-1185">Reference proteome</keyword>
<sequence length="240" mass="24968">MFSLLLLFAYLHSTEAVIGSDLNCTTYNGTSFVYSPTATICSNVISDSSCAVLYPATATVTAGTDNARPLTCYTTASATPASIVQDMKTAAIADCPATCGYCCETAAYDCANVAYPRLDCSTITSAQCLSATWRTIIAEDCPSACGLCGSNGCVDAVVDCANDPSICTTVGMQDFVNTYCQLTCDRCASSTTASSSGTCTSYAADSSTACADWAANGFCTNTFYTTAQRMEYCATTCKLC</sequence>
<evidence type="ECO:0000259" key="3">
    <source>
        <dbReference type="PROSITE" id="PS51670"/>
    </source>
</evidence>
<dbReference type="PANTHER" id="PTHR21724">
    <property type="entry name" value="SHKT DOMAIN-CONTAINING PROTEIN"/>
    <property type="match status" value="1"/>
</dbReference>
<feature type="domain" description="ShKT" evidence="3">
    <location>
        <begin position="199"/>
        <end position="240"/>
    </location>
</feature>
<protein>
    <submittedName>
        <fullName evidence="5">ShKT domain-containing protein</fullName>
    </submittedName>
</protein>
<name>A0A1I7U4W0_9PELO</name>
<feature type="chain" id="PRO_5009308434" evidence="2">
    <location>
        <begin position="17"/>
        <end position="240"/>
    </location>
</feature>
<evidence type="ECO:0000313" key="4">
    <source>
        <dbReference type="Proteomes" id="UP000095282"/>
    </source>
</evidence>
<proteinExistence type="predicted"/>
<dbReference type="PROSITE" id="PS51670">
    <property type="entry name" value="SHKT"/>
    <property type="match status" value="1"/>
</dbReference>
<evidence type="ECO:0000256" key="1">
    <source>
        <dbReference type="PROSITE-ProRule" id="PRU01005"/>
    </source>
</evidence>
<accession>A0A1I7U4W0</accession>
<dbReference type="AlphaFoldDB" id="A0A1I7U4W0"/>
<evidence type="ECO:0000313" key="5">
    <source>
        <dbReference type="WBParaSite" id="Csp11.Scaffold629.g14875.t1"/>
    </source>
</evidence>
<dbReference type="eggNOG" id="ENOG502TH0Y">
    <property type="taxonomic scope" value="Eukaryota"/>
</dbReference>
<comment type="caution">
    <text evidence="1">Lacks conserved residue(s) required for the propagation of feature annotation.</text>
</comment>
<dbReference type="STRING" id="1561998.A0A1I7U4W0"/>
<dbReference type="Gene3D" id="1.10.10.1940">
    <property type="match status" value="1"/>
</dbReference>
<feature type="signal peptide" evidence="2">
    <location>
        <begin position="1"/>
        <end position="16"/>
    </location>
</feature>
<dbReference type="Proteomes" id="UP000095282">
    <property type="component" value="Unplaced"/>
</dbReference>
<dbReference type="InterPro" id="IPR003582">
    <property type="entry name" value="ShKT_dom"/>
</dbReference>